<dbReference type="Proteomes" id="UP000829398">
    <property type="component" value="Chromosome 1"/>
</dbReference>
<accession>A0ACB8NM65</accession>
<gene>
    <name evidence="1" type="ORF">KPL71_000147</name>
</gene>
<comment type="caution">
    <text evidence="1">The sequence shown here is derived from an EMBL/GenBank/DDBJ whole genome shotgun (WGS) entry which is preliminary data.</text>
</comment>
<evidence type="ECO:0000313" key="2">
    <source>
        <dbReference type="Proteomes" id="UP000829398"/>
    </source>
</evidence>
<proteinExistence type="predicted"/>
<keyword evidence="2" id="KW-1185">Reference proteome</keyword>
<dbReference type="EMBL" id="CM039170">
    <property type="protein sequence ID" value="KAH9798793.1"/>
    <property type="molecule type" value="Genomic_DNA"/>
</dbReference>
<evidence type="ECO:0000313" key="1">
    <source>
        <dbReference type="EMBL" id="KAH9798793.1"/>
    </source>
</evidence>
<protein>
    <submittedName>
        <fullName evidence="1">Formin-like protein 18</fullName>
    </submittedName>
</protein>
<reference evidence="2" key="1">
    <citation type="journal article" date="2023" name="Hortic. Res.">
        <title>A chromosome-level phased genome enabling allele-level studies in sweet orange: a case study on citrus Huanglongbing tolerance.</title>
        <authorList>
            <person name="Wu B."/>
            <person name="Yu Q."/>
            <person name="Deng Z."/>
            <person name="Duan Y."/>
            <person name="Luo F."/>
            <person name="Gmitter F. Jr."/>
        </authorList>
    </citation>
    <scope>NUCLEOTIDE SEQUENCE [LARGE SCALE GENOMIC DNA]</scope>
    <source>
        <strain evidence="2">cv. Valencia</strain>
    </source>
</reference>
<sequence>MLISAVLQGSVLALDDSALDIDQVDNLIKFCPTKEEMEVLKNYNGDKGNLGKCEQFFLELMKVPRVESKLRVFSFKIQFQTQVSDLRTSLNIINSASEEVRNSIKLKRIMQTILSLGNALNHGTARGSAVGFRLDSLLKLTDTRARNNKMTLMHYLCKVLAEKLPELLGFPKDLVSLEASTKIQLKFLAEEMQAISKGLEKVVQELTASENDGEVSGNFCKLLKEFLSYAEGEVRSLALLYSSVGRNADALAQYFGEDPARCPFEQVVSTLLNFVKMFVLAHEENCRQLEFERKKAEKAVENEKLKTQKGQSEHLVQNPLKSSTIK</sequence>
<name>A0ACB8NM65_CITSI</name>
<organism evidence="1 2">
    <name type="scientific">Citrus sinensis</name>
    <name type="common">Sweet orange</name>
    <name type="synonym">Citrus aurantium var. sinensis</name>
    <dbReference type="NCBI Taxonomy" id="2711"/>
    <lineage>
        <taxon>Eukaryota</taxon>
        <taxon>Viridiplantae</taxon>
        <taxon>Streptophyta</taxon>
        <taxon>Embryophyta</taxon>
        <taxon>Tracheophyta</taxon>
        <taxon>Spermatophyta</taxon>
        <taxon>Magnoliopsida</taxon>
        <taxon>eudicotyledons</taxon>
        <taxon>Gunneridae</taxon>
        <taxon>Pentapetalae</taxon>
        <taxon>rosids</taxon>
        <taxon>malvids</taxon>
        <taxon>Sapindales</taxon>
        <taxon>Rutaceae</taxon>
        <taxon>Aurantioideae</taxon>
        <taxon>Citrus</taxon>
    </lineage>
</organism>